<dbReference type="InterPro" id="IPR029058">
    <property type="entry name" value="AB_hydrolase_fold"/>
</dbReference>
<accession>A0A6A6ID23</accession>
<organism evidence="7 8">
    <name type="scientific">Trematosphaeria pertusa</name>
    <dbReference type="NCBI Taxonomy" id="390896"/>
    <lineage>
        <taxon>Eukaryota</taxon>
        <taxon>Fungi</taxon>
        <taxon>Dikarya</taxon>
        <taxon>Ascomycota</taxon>
        <taxon>Pezizomycotina</taxon>
        <taxon>Dothideomycetes</taxon>
        <taxon>Pleosporomycetidae</taxon>
        <taxon>Pleosporales</taxon>
        <taxon>Massarineae</taxon>
        <taxon>Trematosphaeriaceae</taxon>
        <taxon>Trematosphaeria</taxon>
    </lineage>
</organism>
<dbReference type="GeneID" id="54584373"/>
<feature type="domain" description="Carboxylesterase type B" evidence="6">
    <location>
        <begin position="112"/>
        <end position="572"/>
    </location>
</feature>
<proteinExistence type="inferred from homology"/>
<dbReference type="PROSITE" id="PS01173">
    <property type="entry name" value="LIPASE_GDXG_HIS"/>
    <property type="match status" value="1"/>
</dbReference>
<dbReference type="Pfam" id="PF00135">
    <property type="entry name" value="COesterase"/>
    <property type="match status" value="1"/>
</dbReference>
<dbReference type="EMBL" id="ML987196">
    <property type="protein sequence ID" value="KAF2248291.1"/>
    <property type="molecule type" value="Genomic_DNA"/>
</dbReference>
<evidence type="ECO:0000259" key="6">
    <source>
        <dbReference type="Pfam" id="PF00135"/>
    </source>
</evidence>
<dbReference type="EC" id="3.1.1.-" evidence="4"/>
<dbReference type="InterPro" id="IPR050309">
    <property type="entry name" value="Type-B_Carboxylest/Lipase"/>
</dbReference>
<evidence type="ECO:0000256" key="4">
    <source>
        <dbReference type="RuleBase" id="RU361235"/>
    </source>
</evidence>
<dbReference type="GO" id="GO:0016787">
    <property type="term" value="F:hydrolase activity"/>
    <property type="evidence" value="ECO:0007669"/>
    <property type="project" value="UniProtKB-KW"/>
</dbReference>
<gene>
    <name evidence="7" type="ORF">BU26DRAFT_531643</name>
</gene>
<dbReference type="Proteomes" id="UP000800094">
    <property type="component" value="Unassembled WGS sequence"/>
</dbReference>
<dbReference type="Gene3D" id="3.40.50.1820">
    <property type="entry name" value="alpha/beta hydrolase"/>
    <property type="match status" value="1"/>
</dbReference>
<evidence type="ECO:0000256" key="1">
    <source>
        <dbReference type="ARBA" id="ARBA00005964"/>
    </source>
</evidence>
<evidence type="ECO:0000313" key="8">
    <source>
        <dbReference type="Proteomes" id="UP000800094"/>
    </source>
</evidence>
<evidence type="ECO:0000256" key="2">
    <source>
        <dbReference type="ARBA" id="ARBA00010515"/>
    </source>
</evidence>
<dbReference type="InterPro" id="IPR019826">
    <property type="entry name" value="Carboxylesterase_B_AS"/>
</dbReference>
<evidence type="ECO:0000256" key="5">
    <source>
        <dbReference type="SAM" id="MobiDB-lite"/>
    </source>
</evidence>
<dbReference type="OrthoDB" id="408631at2759"/>
<dbReference type="RefSeq" id="XP_033683295.1">
    <property type="nucleotide sequence ID" value="XM_033831043.1"/>
</dbReference>
<evidence type="ECO:0000313" key="7">
    <source>
        <dbReference type="EMBL" id="KAF2248291.1"/>
    </source>
</evidence>
<dbReference type="SUPFAM" id="SSF53474">
    <property type="entry name" value="alpha/beta-Hydrolases"/>
    <property type="match status" value="1"/>
</dbReference>
<comment type="similarity">
    <text evidence="2">Belongs to the 'GDXG' lipolytic enzyme family.</text>
</comment>
<reference evidence="7" key="1">
    <citation type="journal article" date="2020" name="Stud. Mycol.">
        <title>101 Dothideomycetes genomes: a test case for predicting lifestyles and emergence of pathogens.</title>
        <authorList>
            <person name="Haridas S."/>
            <person name="Albert R."/>
            <person name="Binder M."/>
            <person name="Bloem J."/>
            <person name="Labutti K."/>
            <person name="Salamov A."/>
            <person name="Andreopoulos B."/>
            <person name="Baker S."/>
            <person name="Barry K."/>
            <person name="Bills G."/>
            <person name="Bluhm B."/>
            <person name="Cannon C."/>
            <person name="Castanera R."/>
            <person name="Culley D."/>
            <person name="Daum C."/>
            <person name="Ezra D."/>
            <person name="Gonzalez J."/>
            <person name="Henrissat B."/>
            <person name="Kuo A."/>
            <person name="Liang C."/>
            <person name="Lipzen A."/>
            <person name="Lutzoni F."/>
            <person name="Magnuson J."/>
            <person name="Mondo S."/>
            <person name="Nolan M."/>
            <person name="Ohm R."/>
            <person name="Pangilinan J."/>
            <person name="Park H.-J."/>
            <person name="Ramirez L."/>
            <person name="Alfaro M."/>
            <person name="Sun H."/>
            <person name="Tritt A."/>
            <person name="Yoshinaga Y."/>
            <person name="Zwiers L.-H."/>
            <person name="Turgeon B."/>
            <person name="Goodwin S."/>
            <person name="Spatafora J."/>
            <person name="Crous P."/>
            <person name="Grigoriev I."/>
        </authorList>
    </citation>
    <scope>NUCLEOTIDE SEQUENCE</scope>
    <source>
        <strain evidence="7">CBS 122368</strain>
    </source>
</reference>
<dbReference type="AlphaFoldDB" id="A0A6A6ID23"/>
<dbReference type="PROSITE" id="PS00122">
    <property type="entry name" value="CARBOXYLESTERASE_B_1"/>
    <property type="match status" value="1"/>
</dbReference>
<protein>
    <recommendedName>
        <fullName evidence="4">Carboxylic ester hydrolase</fullName>
        <ecNumber evidence="4">3.1.1.-</ecNumber>
    </recommendedName>
</protein>
<dbReference type="InterPro" id="IPR002018">
    <property type="entry name" value="CarbesteraseB"/>
</dbReference>
<feature type="region of interest" description="Disordered" evidence="5">
    <location>
        <begin position="1"/>
        <end position="62"/>
    </location>
</feature>
<name>A0A6A6ID23_9PLEO</name>
<dbReference type="PANTHER" id="PTHR11559">
    <property type="entry name" value="CARBOXYLESTERASE"/>
    <property type="match status" value="1"/>
</dbReference>
<keyword evidence="3 4" id="KW-0378">Hydrolase</keyword>
<comment type="similarity">
    <text evidence="1 4">Belongs to the type-B carboxylesterase/lipase family.</text>
</comment>
<sequence>MSSPSQIHQRRARYPRPTSLDYGSAASAAMAATPRRAESPTTTDDASPPDGSIDEPLLPVDESPREHVGFRKRYPGPSGPVLEVPSTPLLVALPGYSTFKGVRVLTSLNRKMTFEEPVDAWLGVEYSRQPVNESRFAPPDWPEPFNGTKDATDYGPICVQAWSNPTTHSEACLTFNLYRPAGIQDGAKLPVFVFLHGGAFVEGSGKSFDGATFVAKSQEPLIVVTVQYRIGALGSLPSKLFEEEGLLNLGVRDQRMLLEFTQKYVSYFGGDPERITLGGQSAGAHSVGIHLFHNYGDDEGKKLFSQAILASGAPTARSFPAATYPLYERQFQRFMDYLDCPISPNSEALSCLRNASVSSIQYISKTVFKDSKYNITWPWQPASPGPLLEKRGSKSGEDGTFYKIPTLISSTTDEGKFFAPKNLSTGEEFTAFVANMLPGLTDDDLADLDALYPDPSNGTGPYADHTGAFQSTQFERIGAAYGDYSYICPVQETARLLAAAGAPVYKARFNTPNYASAHMGVPHASDAPYFNGVTDVESPDISEIYSSYYASFIVSGDPNKYAVEGAPVWDRYWGVGSGELAVGSEERGGVVMEEERAGIRMVECRWWRDPERMRRLNK</sequence>
<dbReference type="InterPro" id="IPR002168">
    <property type="entry name" value="Lipase_GDXG_HIS_AS"/>
</dbReference>
<keyword evidence="8" id="KW-1185">Reference proteome</keyword>
<evidence type="ECO:0000256" key="3">
    <source>
        <dbReference type="ARBA" id="ARBA00022801"/>
    </source>
</evidence>